<feature type="non-terminal residue" evidence="2">
    <location>
        <position position="1"/>
    </location>
</feature>
<sequence length="110" mass="12211">KWCKFFRLWESADQIAFAVLACIGKSMLAGEALNPVGPLCKLPGNGMSCSCDRRGSKQFERTQSARSLQLGDGGPSHQPPTFDEGLGEFRPYMQTSFKDGWARGTFRLEF</sequence>
<dbReference type="AlphaFoldDB" id="A0A2I0K1V2"/>
<gene>
    <name evidence="2" type="ORF">CRG98_017910</name>
</gene>
<protein>
    <submittedName>
        <fullName evidence="2">Uncharacterized protein</fullName>
    </submittedName>
</protein>
<evidence type="ECO:0000313" key="2">
    <source>
        <dbReference type="EMBL" id="PKI61686.1"/>
    </source>
</evidence>
<evidence type="ECO:0000256" key="1">
    <source>
        <dbReference type="SAM" id="MobiDB-lite"/>
    </source>
</evidence>
<keyword evidence="3" id="KW-1185">Reference proteome</keyword>
<proteinExistence type="predicted"/>
<name>A0A2I0K1V2_PUNGR</name>
<accession>A0A2I0K1V2</accession>
<dbReference type="Proteomes" id="UP000233551">
    <property type="component" value="Unassembled WGS sequence"/>
</dbReference>
<dbReference type="EMBL" id="PGOL01001016">
    <property type="protein sequence ID" value="PKI61686.1"/>
    <property type="molecule type" value="Genomic_DNA"/>
</dbReference>
<organism evidence="2 3">
    <name type="scientific">Punica granatum</name>
    <name type="common">Pomegranate</name>
    <dbReference type="NCBI Taxonomy" id="22663"/>
    <lineage>
        <taxon>Eukaryota</taxon>
        <taxon>Viridiplantae</taxon>
        <taxon>Streptophyta</taxon>
        <taxon>Embryophyta</taxon>
        <taxon>Tracheophyta</taxon>
        <taxon>Spermatophyta</taxon>
        <taxon>Magnoliopsida</taxon>
        <taxon>eudicotyledons</taxon>
        <taxon>Gunneridae</taxon>
        <taxon>Pentapetalae</taxon>
        <taxon>rosids</taxon>
        <taxon>malvids</taxon>
        <taxon>Myrtales</taxon>
        <taxon>Lythraceae</taxon>
        <taxon>Punica</taxon>
    </lineage>
</organism>
<feature type="region of interest" description="Disordered" evidence="1">
    <location>
        <begin position="62"/>
        <end position="84"/>
    </location>
</feature>
<evidence type="ECO:0000313" key="3">
    <source>
        <dbReference type="Proteomes" id="UP000233551"/>
    </source>
</evidence>
<reference evidence="2 3" key="1">
    <citation type="submission" date="2017-11" db="EMBL/GenBank/DDBJ databases">
        <title>De-novo sequencing of pomegranate (Punica granatum L.) genome.</title>
        <authorList>
            <person name="Akparov Z."/>
            <person name="Amiraslanov A."/>
            <person name="Hajiyeva S."/>
            <person name="Abbasov M."/>
            <person name="Kaur K."/>
            <person name="Hamwieh A."/>
            <person name="Solovyev V."/>
            <person name="Salamov A."/>
            <person name="Braich B."/>
            <person name="Kosarev P."/>
            <person name="Mahmoud A."/>
            <person name="Hajiyev E."/>
            <person name="Babayeva S."/>
            <person name="Izzatullayeva V."/>
            <person name="Mammadov A."/>
            <person name="Mammadov A."/>
            <person name="Sharifova S."/>
            <person name="Ojaghi J."/>
            <person name="Eynullazada K."/>
            <person name="Bayramov B."/>
            <person name="Abdulazimova A."/>
            <person name="Shahmuradov I."/>
        </authorList>
    </citation>
    <scope>NUCLEOTIDE SEQUENCE [LARGE SCALE GENOMIC DNA]</scope>
    <source>
        <strain evidence="3">cv. AG2017</strain>
        <tissue evidence="2">Leaf</tissue>
    </source>
</reference>
<comment type="caution">
    <text evidence="2">The sequence shown here is derived from an EMBL/GenBank/DDBJ whole genome shotgun (WGS) entry which is preliminary data.</text>
</comment>